<dbReference type="EMBL" id="CP061171">
    <property type="protein sequence ID" value="QNR85141.1"/>
    <property type="molecule type" value="Genomic_DNA"/>
</dbReference>
<evidence type="ECO:0000313" key="2">
    <source>
        <dbReference type="EMBL" id="QNR85141.1"/>
    </source>
</evidence>
<feature type="domain" description="Isochorismatase-like" evidence="1">
    <location>
        <begin position="13"/>
        <end position="160"/>
    </location>
</feature>
<reference evidence="2 3" key="1">
    <citation type="submission" date="2020-09" db="EMBL/GenBank/DDBJ databases">
        <title>Pedobacter sp. SW-16 isolated from soil near Yeocheon.</title>
        <authorList>
            <person name="Im H.S."/>
            <person name="Joung Y."/>
            <person name="Lee S.-S."/>
        </authorList>
    </citation>
    <scope>NUCLEOTIDE SEQUENCE [LARGE SCALE GENOMIC DNA]</scope>
    <source>
        <strain evidence="2 3">SW-16</strain>
    </source>
</reference>
<dbReference type="PANTHER" id="PTHR43559">
    <property type="entry name" value="HYDROLASE YCAC-RELATED"/>
    <property type="match status" value="1"/>
</dbReference>
<dbReference type="InterPro" id="IPR036380">
    <property type="entry name" value="Isochorismatase-like_sf"/>
</dbReference>
<evidence type="ECO:0000259" key="1">
    <source>
        <dbReference type="Pfam" id="PF00857"/>
    </source>
</evidence>
<dbReference type="InterPro" id="IPR053152">
    <property type="entry name" value="Hydrolase_YcaC-like"/>
</dbReference>
<accession>A0ABX6TI35</accession>
<dbReference type="InterPro" id="IPR000868">
    <property type="entry name" value="Isochorismatase-like_dom"/>
</dbReference>
<proteinExistence type="predicted"/>
<protein>
    <submittedName>
        <fullName evidence="2">Isochorismatase family protein</fullName>
    </submittedName>
</protein>
<dbReference type="Proteomes" id="UP000516439">
    <property type="component" value="Chromosome"/>
</dbReference>
<dbReference type="Gene3D" id="3.40.50.850">
    <property type="entry name" value="Isochorismatase-like"/>
    <property type="match status" value="1"/>
</dbReference>
<name>A0ABX6TI35_9SPHI</name>
<gene>
    <name evidence="2" type="ORF">H9N25_01130</name>
</gene>
<dbReference type="PANTHER" id="PTHR43559:SF1">
    <property type="entry name" value="HYDROLASE"/>
    <property type="match status" value="1"/>
</dbReference>
<sequence>MNNVKKIDLDNVIIVLADLQPEIILAANKTIAEESLRKAVSVLIEGADILNIPVFLSGVALKAGVSPSPIEELSKYTMVVRSTAGIFEDDSNLKVIKKYKRSSIVLGGVATELAVIQAALGALRNSYNVFLLTDICGGLSDRTEQAAFRQLEKEGVILSSVPAFLSSLMPQINDVQTKSLFATLARFLG</sequence>
<dbReference type="Pfam" id="PF00857">
    <property type="entry name" value="Isochorismatase"/>
    <property type="match status" value="1"/>
</dbReference>
<organism evidence="2 3">
    <name type="scientific">Pedobacter riviphilus</name>
    <dbReference type="NCBI Taxonomy" id="2766984"/>
    <lineage>
        <taxon>Bacteria</taxon>
        <taxon>Pseudomonadati</taxon>
        <taxon>Bacteroidota</taxon>
        <taxon>Sphingobacteriia</taxon>
        <taxon>Sphingobacteriales</taxon>
        <taxon>Sphingobacteriaceae</taxon>
        <taxon>Pedobacter</taxon>
    </lineage>
</organism>
<keyword evidence="3" id="KW-1185">Reference proteome</keyword>
<evidence type="ECO:0000313" key="3">
    <source>
        <dbReference type="Proteomes" id="UP000516439"/>
    </source>
</evidence>
<dbReference type="SUPFAM" id="SSF52499">
    <property type="entry name" value="Isochorismatase-like hydrolases"/>
    <property type="match status" value="1"/>
</dbReference>
<dbReference type="RefSeq" id="WP_190327663.1">
    <property type="nucleotide sequence ID" value="NZ_CP061171.1"/>
</dbReference>